<name>A0ABN8FH85_9BACL</name>
<protein>
    <submittedName>
        <fullName evidence="2">Uncharacterized protein</fullName>
    </submittedName>
</protein>
<sequence>MDRGNRSPKTIVIVGALIAIVVFVVLFVGIEMG</sequence>
<dbReference type="Proteomes" id="UP000838749">
    <property type="component" value="Unassembled WGS sequence"/>
</dbReference>
<proteinExistence type="predicted"/>
<comment type="caution">
    <text evidence="2">The sequence shown here is derived from an EMBL/GenBank/DDBJ whole genome shotgun (WGS) entry which is preliminary data.</text>
</comment>
<evidence type="ECO:0000256" key="1">
    <source>
        <dbReference type="SAM" id="Phobius"/>
    </source>
</evidence>
<keyword evidence="1" id="KW-0472">Membrane</keyword>
<dbReference type="EMBL" id="CAKMAB010000004">
    <property type="protein sequence ID" value="CAH1054933.1"/>
    <property type="molecule type" value="Genomic_DNA"/>
</dbReference>
<reference evidence="2" key="1">
    <citation type="submission" date="2021-12" db="EMBL/GenBank/DDBJ databases">
        <authorList>
            <person name="Criscuolo A."/>
        </authorList>
    </citation>
    <scope>NUCLEOTIDE SEQUENCE</scope>
    <source>
        <strain evidence="2">CIP111894</strain>
    </source>
</reference>
<keyword evidence="1" id="KW-0812">Transmembrane</keyword>
<organism evidence="2 3">
    <name type="scientific">Paenibacillus pseudetheri</name>
    <dbReference type="NCBI Taxonomy" id="2897682"/>
    <lineage>
        <taxon>Bacteria</taxon>
        <taxon>Bacillati</taxon>
        <taxon>Bacillota</taxon>
        <taxon>Bacilli</taxon>
        <taxon>Bacillales</taxon>
        <taxon>Paenibacillaceae</taxon>
        <taxon>Paenibacillus</taxon>
    </lineage>
</organism>
<accession>A0ABN8FH85</accession>
<evidence type="ECO:0000313" key="2">
    <source>
        <dbReference type="EMBL" id="CAH1054933.1"/>
    </source>
</evidence>
<gene>
    <name evidence="2" type="ORF">PAECIP111894_01083</name>
</gene>
<keyword evidence="1" id="KW-1133">Transmembrane helix</keyword>
<feature type="transmembrane region" description="Helical" evidence="1">
    <location>
        <begin position="12"/>
        <end position="30"/>
    </location>
</feature>
<keyword evidence="3" id="KW-1185">Reference proteome</keyword>
<evidence type="ECO:0000313" key="3">
    <source>
        <dbReference type="Proteomes" id="UP000838749"/>
    </source>
</evidence>